<accession>A0ABR7IFA2</accession>
<dbReference type="CDD" id="cd02908">
    <property type="entry name" value="Macro_OAADPr_deacetylase"/>
    <property type="match status" value="1"/>
</dbReference>
<dbReference type="Proteomes" id="UP000649826">
    <property type="component" value="Unassembled WGS sequence"/>
</dbReference>
<dbReference type="EMBL" id="JACOQG010000003">
    <property type="protein sequence ID" value="MBC5778677.1"/>
    <property type="molecule type" value="Genomic_DNA"/>
</dbReference>
<dbReference type="NCBIfam" id="NF001664">
    <property type="entry name" value="PRK00431.1-6"/>
    <property type="match status" value="1"/>
</dbReference>
<evidence type="ECO:0000313" key="3">
    <source>
        <dbReference type="Proteomes" id="UP000649826"/>
    </source>
</evidence>
<dbReference type="PANTHER" id="PTHR11106">
    <property type="entry name" value="GANGLIOSIDE INDUCED DIFFERENTIATION ASSOCIATED PROTEIN 2-RELATED"/>
    <property type="match status" value="1"/>
</dbReference>
<sequence>MYLIKTIKNDITKITDVQAIVNAANNSLLGGGGVDGAIHRAAGPKLLAECRTLHGCETGEAKITKAYHLPCKYVIHTVGPIWNGGKNREEELFSSCYFNSMKLASENGIRSIAFPSISTGVYRFPVELAAKIAVNTVNKFLQDHLDKFDLVEWVLFDSHTESVYEAEVERIKKLCK</sequence>
<dbReference type="Pfam" id="PF01661">
    <property type="entry name" value="Macro"/>
    <property type="match status" value="1"/>
</dbReference>
<organism evidence="2 3">
    <name type="scientific">Blautia difficilis</name>
    <dbReference type="NCBI Taxonomy" id="2763027"/>
    <lineage>
        <taxon>Bacteria</taxon>
        <taxon>Bacillati</taxon>
        <taxon>Bacillota</taxon>
        <taxon>Clostridia</taxon>
        <taxon>Lachnospirales</taxon>
        <taxon>Lachnospiraceae</taxon>
        <taxon>Blautia</taxon>
    </lineage>
</organism>
<dbReference type="SMART" id="SM00506">
    <property type="entry name" value="A1pp"/>
    <property type="match status" value="1"/>
</dbReference>
<protein>
    <submittedName>
        <fullName evidence="2">O-acetyl-ADP-ribose deacetylase</fullName>
    </submittedName>
</protein>
<evidence type="ECO:0000259" key="1">
    <source>
        <dbReference type="PROSITE" id="PS51154"/>
    </source>
</evidence>
<gene>
    <name evidence="2" type="ORF">H8Z82_03190</name>
</gene>
<dbReference type="InterPro" id="IPR043472">
    <property type="entry name" value="Macro_dom-like"/>
</dbReference>
<feature type="domain" description="Macro" evidence="1">
    <location>
        <begin position="1"/>
        <end position="172"/>
    </location>
</feature>
<name>A0ABR7IFA2_9FIRM</name>
<dbReference type="InterPro" id="IPR002589">
    <property type="entry name" value="Macro_dom"/>
</dbReference>
<dbReference type="PANTHER" id="PTHR11106:SF27">
    <property type="entry name" value="MACRO DOMAIN-CONTAINING PROTEIN"/>
    <property type="match status" value="1"/>
</dbReference>
<reference evidence="2 3" key="1">
    <citation type="submission" date="2020-08" db="EMBL/GenBank/DDBJ databases">
        <title>Genome public.</title>
        <authorList>
            <person name="Liu C."/>
            <person name="Sun Q."/>
        </authorList>
    </citation>
    <scope>NUCLEOTIDE SEQUENCE [LARGE SCALE GENOMIC DNA]</scope>
    <source>
        <strain evidence="2 3">M29</strain>
    </source>
</reference>
<dbReference type="PROSITE" id="PS51154">
    <property type="entry name" value="MACRO"/>
    <property type="match status" value="1"/>
</dbReference>
<dbReference type="RefSeq" id="WP_186994216.1">
    <property type="nucleotide sequence ID" value="NZ_JACOQG010000003.1"/>
</dbReference>
<proteinExistence type="predicted"/>
<dbReference type="Gene3D" id="3.40.220.10">
    <property type="entry name" value="Leucine Aminopeptidase, subunit E, domain 1"/>
    <property type="match status" value="1"/>
</dbReference>
<comment type="caution">
    <text evidence="2">The sequence shown here is derived from an EMBL/GenBank/DDBJ whole genome shotgun (WGS) entry which is preliminary data.</text>
</comment>
<evidence type="ECO:0000313" key="2">
    <source>
        <dbReference type="EMBL" id="MBC5778677.1"/>
    </source>
</evidence>
<keyword evidence="3" id="KW-1185">Reference proteome</keyword>
<dbReference type="SUPFAM" id="SSF52949">
    <property type="entry name" value="Macro domain-like"/>
    <property type="match status" value="1"/>
</dbReference>